<organism evidence="1">
    <name type="scientific">Phaffia rhodozyma</name>
    <name type="common">Yeast</name>
    <name type="synonym">Xanthophyllomyces dendrorhous</name>
    <dbReference type="NCBI Taxonomy" id="264483"/>
    <lineage>
        <taxon>Eukaryota</taxon>
        <taxon>Fungi</taxon>
        <taxon>Dikarya</taxon>
        <taxon>Basidiomycota</taxon>
        <taxon>Agaricomycotina</taxon>
        <taxon>Tremellomycetes</taxon>
        <taxon>Cystofilobasidiales</taxon>
        <taxon>Mrakiaceae</taxon>
        <taxon>Phaffia</taxon>
    </lineage>
</organism>
<reference evidence="1" key="1">
    <citation type="submission" date="2014-08" db="EMBL/GenBank/DDBJ databases">
        <authorList>
            <person name="Sharma Rahul"/>
            <person name="Thines Marco"/>
        </authorList>
    </citation>
    <scope>NUCLEOTIDE SEQUENCE</scope>
</reference>
<evidence type="ECO:0000313" key="1">
    <source>
        <dbReference type="EMBL" id="CED83199.1"/>
    </source>
</evidence>
<accession>A0A0F7SR74</accession>
<proteinExistence type="predicted"/>
<protein>
    <submittedName>
        <fullName evidence="1">Uncharacterized protein</fullName>
    </submittedName>
</protein>
<dbReference type="EMBL" id="LN483142">
    <property type="protein sequence ID" value="CED83199.1"/>
    <property type="molecule type" value="Genomic_DNA"/>
</dbReference>
<sequence length="153" mass="16694">MNRLSSRLRAPKLPSVHDLPVITSPNKHIVTFKKQYPSGPQIQQVRLKYPYMSAQTLADSVSLHCQTNKSSQVLAGLTQALGNVATGKLARPVTGIKITIGGVTHVEKNKTTVVQFMRGSLALGNRDKKKTTRHGKMGIRTTQVTLCSAAFPF</sequence>
<name>A0A0F7SR74_PHARH</name>
<dbReference type="AlphaFoldDB" id="A0A0F7SR74"/>